<dbReference type="PANTHER" id="PTHR12110">
    <property type="entry name" value="HYDROXYPYRUVATE ISOMERASE"/>
    <property type="match status" value="1"/>
</dbReference>
<dbReference type="Proteomes" id="UP000590442">
    <property type="component" value="Unassembled WGS sequence"/>
</dbReference>
<dbReference type="AlphaFoldDB" id="A0A846QVX9"/>
<dbReference type="PANTHER" id="PTHR12110:SF53">
    <property type="entry name" value="BLR5974 PROTEIN"/>
    <property type="match status" value="1"/>
</dbReference>
<dbReference type="InterPro" id="IPR013022">
    <property type="entry name" value="Xyl_isomerase-like_TIM-brl"/>
</dbReference>
<comment type="caution">
    <text evidence="2">The sequence shown here is derived from an EMBL/GenBank/DDBJ whole genome shotgun (WGS) entry which is preliminary data.</text>
</comment>
<reference evidence="2 3" key="1">
    <citation type="submission" date="2020-03" db="EMBL/GenBank/DDBJ databases">
        <title>Genomic Encyclopedia of Type Strains, Phase IV (KMG-IV): sequencing the most valuable type-strain genomes for metagenomic binning, comparative biology and taxonomic classification.</title>
        <authorList>
            <person name="Goeker M."/>
        </authorList>
    </citation>
    <scope>NUCLEOTIDE SEQUENCE [LARGE SCALE GENOMIC DNA]</scope>
    <source>
        <strain evidence="2 3">DSM 29762</strain>
    </source>
</reference>
<dbReference type="GO" id="GO:0016853">
    <property type="term" value="F:isomerase activity"/>
    <property type="evidence" value="ECO:0007669"/>
    <property type="project" value="UniProtKB-KW"/>
</dbReference>
<protein>
    <submittedName>
        <fullName evidence="2">Sugar phosphate isomerase/epimerase</fullName>
    </submittedName>
</protein>
<evidence type="ECO:0000313" key="3">
    <source>
        <dbReference type="Proteomes" id="UP000590442"/>
    </source>
</evidence>
<dbReference type="SUPFAM" id="SSF51658">
    <property type="entry name" value="Xylose isomerase-like"/>
    <property type="match status" value="1"/>
</dbReference>
<keyword evidence="3" id="KW-1185">Reference proteome</keyword>
<name>A0A846QVX9_9FLAO</name>
<dbReference type="RefSeq" id="WP_167964874.1">
    <property type="nucleotide sequence ID" value="NZ_JAATJJ010000002.1"/>
</dbReference>
<gene>
    <name evidence="2" type="ORF">GGR42_002639</name>
</gene>
<evidence type="ECO:0000259" key="1">
    <source>
        <dbReference type="Pfam" id="PF01261"/>
    </source>
</evidence>
<dbReference type="InterPro" id="IPR036237">
    <property type="entry name" value="Xyl_isomerase-like_sf"/>
</dbReference>
<keyword evidence="2" id="KW-0413">Isomerase</keyword>
<dbReference type="EMBL" id="JAATJJ010000002">
    <property type="protein sequence ID" value="NJB72148.1"/>
    <property type="molecule type" value="Genomic_DNA"/>
</dbReference>
<dbReference type="Pfam" id="PF01261">
    <property type="entry name" value="AP_endonuc_2"/>
    <property type="match status" value="1"/>
</dbReference>
<proteinExistence type="predicted"/>
<organism evidence="2 3">
    <name type="scientific">Saonia flava</name>
    <dbReference type="NCBI Taxonomy" id="523696"/>
    <lineage>
        <taxon>Bacteria</taxon>
        <taxon>Pseudomonadati</taxon>
        <taxon>Bacteroidota</taxon>
        <taxon>Flavobacteriia</taxon>
        <taxon>Flavobacteriales</taxon>
        <taxon>Flavobacteriaceae</taxon>
        <taxon>Saonia</taxon>
    </lineage>
</organism>
<sequence length="354" mass="40929">MKRRKFIQNSVAGTLAMSMPIFPIFPSLDPETRFGVAEASYMLRKYRKLESVKYPQFTNALDMIDHFDSLGFGGAQLTMHSLDSKLAKKIRKRLDELEFFMEGQIRLPKSDSELANFEAQVVETKEMGVTVIRTVCLSGRRYENFDTMEAFQIFRKESLESIQRAEPILRKHKMKLAVENHKDWRADDFLEILKAVDSEWIGVTLDTGNNISLLEDPMEVVEALAPYAFTVHLKDMAVEEYEDGFLMSEVNLGDGFLDIDGMISTIRKHNPEIKFNLEMITRDPLKIPILTDKYWATFDKISAMELAQYIKKIRRHKTMSLPRVSNRSVEEQLALEVENNRTSLVYAKEHYGFS</sequence>
<evidence type="ECO:0000313" key="2">
    <source>
        <dbReference type="EMBL" id="NJB72148.1"/>
    </source>
</evidence>
<accession>A0A846QVX9</accession>
<dbReference type="InterPro" id="IPR050312">
    <property type="entry name" value="IolE/XylAMocC-like"/>
</dbReference>
<feature type="domain" description="Xylose isomerase-like TIM barrel" evidence="1">
    <location>
        <begin position="109"/>
        <end position="283"/>
    </location>
</feature>
<dbReference type="Gene3D" id="3.20.20.150">
    <property type="entry name" value="Divalent-metal-dependent TIM barrel enzymes"/>
    <property type="match status" value="1"/>
</dbReference>